<feature type="DNA-binding region" description="OmpR/PhoB-type" evidence="9">
    <location>
        <begin position="138"/>
        <end position="237"/>
    </location>
</feature>
<dbReference type="PANTHER" id="PTHR48111:SF52">
    <property type="entry name" value="TRANSCRIPTIONAL REGULATORY PROTEIN YVRH"/>
    <property type="match status" value="1"/>
</dbReference>
<accession>A0A0C7PXF7</accession>
<evidence type="ECO:0000259" key="11">
    <source>
        <dbReference type="PROSITE" id="PS51755"/>
    </source>
</evidence>
<evidence type="ECO:0000256" key="9">
    <source>
        <dbReference type="PROSITE-ProRule" id="PRU01091"/>
    </source>
</evidence>
<dbReference type="CDD" id="cd00383">
    <property type="entry name" value="trans_reg_C"/>
    <property type="match status" value="1"/>
</dbReference>
<dbReference type="SMART" id="SM00448">
    <property type="entry name" value="REC"/>
    <property type="match status" value="1"/>
</dbReference>
<keyword evidence="2 8" id="KW-0597">Phosphoprotein</keyword>
<dbReference type="Gene3D" id="3.40.50.2300">
    <property type="match status" value="1"/>
</dbReference>
<organism evidence="12 13">
    <name type="scientific">Paraclostridium sordellii</name>
    <name type="common">Clostridium sordellii</name>
    <dbReference type="NCBI Taxonomy" id="1505"/>
    <lineage>
        <taxon>Bacteria</taxon>
        <taxon>Bacillati</taxon>
        <taxon>Bacillota</taxon>
        <taxon>Clostridia</taxon>
        <taxon>Peptostreptococcales</taxon>
        <taxon>Peptostreptococcaceae</taxon>
        <taxon>Paraclostridium</taxon>
    </lineage>
</organism>
<evidence type="ECO:0000313" key="13">
    <source>
        <dbReference type="Proteomes" id="UP000049127"/>
    </source>
</evidence>
<feature type="domain" description="Response regulatory" evidence="10">
    <location>
        <begin position="9"/>
        <end position="123"/>
    </location>
</feature>
<dbReference type="GO" id="GO:0006355">
    <property type="term" value="P:regulation of DNA-templated transcription"/>
    <property type="evidence" value="ECO:0007669"/>
    <property type="project" value="InterPro"/>
</dbReference>
<sequence length="240" mass="27835">METTIKEKNILLVDDEIDILKLLGTVLNKEGFKNVYKAETGNEAINIFKNNDIDIVVLDIMLPDKEGYEVFKEIRQISQVPVLFLSAKTEEMDRVLGLALGADDYITKPFSPKEVALRIKLNLKKNLMLETKKDEDTKEKLVFGPFEIDEDIVEVKKNGKTIELKAKEFKMFLYMAKHLEQIISKEKFCDEVWGDDFIGYDNTIMVHIRRLREKIEDNPSKPKYIKNIKGLGYKLTLKEN</sequence>
<dbReference type="FunFam" id="1.10.10.10:FF:000018">
    <property type="entry name" value="DNA-binding response regulator ResD"/>
    <property type="match status" value="1"/>
</dbReference>
<gene>
    <name evidence="12" type="primary">yycF_5</name>
    <name evidence="12" type="ORF">R28058_19941</name>
</gene>
<keyword evidence="3" id="KW-0902">Two-component regulatory system</keyword>
<dbReference type="InterPro" id="IPR001789">
    <property type="entry name" value="Sig_transdc_resp-reg_receiver"/>
</dbReference>
<evidence type="ECO:0000259" key="10">
    <source>
        <dbReference type="PROSITE" id="PS50110"/>
    </source>
</evidence>
<dbReference type="Gene3D" id="6.10.250.690">
    <property type="match status" value="1"/>
</dbReference>
<name>A0A0C7PXF7_PARSO</name>
<evidence type="ECO:0000256" key="8">
    <source>
        <dbReference type="PROSITE-ProRule" id="PRU00169"/>
    </source>
</evidence>
<evidence type="ECO:0000256" key="3">
    <source>
        <dbReference type="ARBA" id="ARBA00023012"/>
    </source>
</evidence>
<dbReference type="PANTHER" id="PTHR48111">
    <property type="entry name" value="REGULATOR OF RPOS"/>
    <property type="match status" value="1"/>
</dbReference>
<comment type="function">
    <text evidence="7">May play the central regulatory role in sporulation. It may be an element of the effector pathway responsible for the activation of sporulation genes in response to nutritional stress. Spo0A may act in concert with spo0H (a sigma factor) to control the expression of some genes that are critical to the sporulation process.</text>
</comment>
<evidence type="ECO:0000313" key="12">
    <source>
        <dbReference type="EMBL" id="CEQ04261.1"/>
    </source>
</evidence>
<dbReference type="AlphaFoldDB" id="A0A0C7PXF7"/>
<reference evidence="12 13" key="1">
    <citation type="submission" date="2015-01" db="EMBL/GenBank/DDBJ databases">
        <authorList>
            <person name="Aslett A.Martin."/>
            <person name="De Silva Nishadi"/>
        </authorList>
    </citation>
    <scope>NUCLEOTIDE SEQUENCE [LARGE SCALE GENOMIC DNA]</scope>
    <source>
        <strain evidence="12 13">R28058</strain>
    </source>
</reference>
<dbReference type="Gene3D" id="1.10.10.10">
    <property type="entry name" value="Winged helix-like DNA-binding domain superfamily/Winged helix DNA-binding domain"/>
    <property type="match status" value="1"/>
</dbReference>
<dbReference type="GO" id="GO:0000976">
    <property type="term" value="F:transcription cis-regulatory region binding"/>
    <property type="evidence" value="ECO:0007669"/>
    <property type="project" value="TreeGrafter"/>
</dbReference>
<dbReference type="Pfam" id="PF00486">
    <property type="entry name" value="Trans_reg_C"/>
    <property type="match status" value="1"/>
</dbReference>
<feature type="modified residue" description="4-aspartylphosphate" evidence="8">
    <location>
        <position position="59"/>
    </location>
</feature>
<dbReference type="InterPro" id="IPR011006">
    <property type="entry name" value="CheY-like_superfamily"/>
</dbReference>
<feature type="domain" description="OmpR/PhoB-type" evidence="11">
    <location>
        <begin position="138"/>
        <end position="237"/>
    </location>
</feature>
<dbReference type="SUPFAM" id="SSF52172">
    <property type="entry name" value="CheY-like"/>
    <property type="match status" value="1"/>
</dbReference>
<keyword evidence="6" id="KW-0804">Transcription</keyword>
<evidence type="ECO:0000256" key="5">
    <source>
        <dbReference type="ARBA" id="ARBA00023125"/>
    </source>
</evidence>
<dbReference type="SMART" id="SM00862">
    <property type="entry name" value="Trans_reg_C"/>
    <property type="match status" value="1"/>
</dbReference>
<dbReference type="GO" id="GO:0032993">
    <property type="term" value="C:protein-DNA complex"/>
    <property type="evidence" value="ECO:0007669"/>
    <property type="project" value="TreeGrafter"/>
</dbReference>
<evidence type="ECO:0000256" key="6">
    <source>
        <dbReference type="ARBA" id="ARBA00023163"/>
    </source>
</evidence>
<dbReference type="GO" id="GO:0005829">
    <property type="term" value="C:cytosol"/>
    <property type="evidence" value="ECO:0007669"/>
    <property type="project" value="TreeGrafter"/>
</dbReference>
<dbReference type="PROSITE" id="PS50110">
    <property type="entry name" value="RESPONSE_REGULATORY"/>
    <property type="match status" value="1"/>
</dbReference>
<dbReference type="OrthoDB" id="9790442at2"/>
<dbReference type="EMBL" id="CEKZ01000003">
    <property type="protein sequence ID" value="CEQ04261.1"/>
    <property type="molecule type" value="Genomic_DNA"/>
</dbReference>
<dbReference type="RefSeq" id="WP_055335983.1">
    <property type="nucleotide sequence ID" value="NZ_CDNF01000014.1"/>
</dbReference>
<dbReference type="InterPro" id="IPR036388">
    <property type="entry name" value="WH-like_DNA-bd_sf"/>
</dbReference>
<keyword evidence="5 9" id="KW-0238">DNA-binding</keyword>
<dbReference type="CDD" id="cd17574">
    <property type="entry name" value="REC_OmpR"/>
    <property type="match status" value="1"/>
</dbReference>
<dbReference type="Pfam" id="PF00072">
    <property type="entry name" value="Response_reg"/>
    <property type="match status" value="1"/>
</dbReference>
<protein>
    <recommendedName>
        <fullName evidence="1">Stage 0 sporulation protein A homolog</fullName>
    </recommendedName>
</protein>
<dbReference type="InterPro" id="IPR039420">
    <property type="entry name" value="WalR-like"/>
</dbReference>
<dbReference type="Proteomes" id="UP000049127">
    <property type="component" value="Unassembled WGS sequence"/>
</dbReference>
<proteinExistence type="predicted"/>
<keyword evidence="4" id="KW-0805">Transcription regulation</keyword>
<evidence type="ECO:0000256" key="1">
    <source>
        <dbReference type="ARBA" id="ARBA00018672"/>
    </source>
</evidence>
<dbReference type="FunFam" id="3.40.50.2300:FF:000001">
    <property type="entry name" value="DNA-binding response regulator PhoB"/>
    <property type="match status" value="1"/>
</dbReference>
<evidence type="ECO:0000256" key="7">
    <source>
        <dbReference type="ARBA" id="ARBA00024867"/>
    </source>
</evidence>
<evidence type="ECO:0000256" key="2">
    <source>
        <dbReference type="ARBA" id="ARBA00022553"/>
    </source>
</evidence>
<evidence type="ECO:0000256" key="4">
    <source>
        <dbReference type="ARBA" id="ARBA00023015"/>
    </source>
</evidence>
<dbReference type="GO" id="GO:0000156">
    <property type="term" value="F:phosphorelay response regulator activity"/>
    <property type="evidence" value="ECO:0007669"/>
    <property type="project" value="TreeGrafter"/>
</dbReference>
<dbReference type="PROSITE" id="PS51755">
    <property type="entry name" value="OMPR_PHOB"/>
    <property type="match status" value="1"/>
</dbReference>
<dbReference type="InterPro" id="IPR001867">
    <property type="entry name" value="OmpR/PhoB-type_DNA-bd"/>
</dbReference>